<feature type="domain" description="Outer membrane protein assembly factor BamE" evidence="5">
    <location>
        <begin position="36"/>
        <end position="99"/>
    </location>
</feature>
<dbReference type="Gene3D" id="3.30.1450.10">
    <property type="match status" value="1"/>
</dbReference>
<dbReference type="Proteomes" id="UP000535589">
    <property type="component" value="Unassembled WGS sequence"/>
</dbReference>
<sequence>MKQFSKWLVAAPLAVTLLTGCSVLERLVYRIDINQGNYVEQQDVDKLKFGMTKDQVRYVLGSPMLIENGYPNTWYYIYHHTEGHNESVQRNLVARFSDSDGSLSEITGDYPVSESFFEAIK</sequence>
<keyword evidence="4" id="KW-0449">Lipoprotein</keyword>
<evidence type="ECO:0000256" key="2">
    <source>
        <dbReference type="ARBA" id="ARBA00023136"/>
    </source>
</evidence>
<keyword evidence="2 4" id="KW-0472">Membrane</keyword>
<keyword evidence="3 4" id="KW-0998">Cell outer membrane</keyword>
<dbReference type="GO" id="GO:0051205">
    <property type="term" value="P:protein insertion into membrane"/>
    <property type="evidence" value="ECO:0007669"/>
    <property type="project" value="UniProtKB-UniRule"/>
</dbReference>
<evidence type="ECO:0000256" key="1">
    <source>
        <dbReference type="ARBA" id="ARBA00022729"/>
    </source>
</evidence>
<name>A0A7X8TSQ5_9VIBR</name>
<keyword evidence="4" id="KW-0564">Palmitate</keyword>
<comment type="function">
    <text evidence="4">Part of the outer membrane protein assembly complex, which is involved in assembly and insertion of beta-barrel proteins into the outer membrane.</text>
</comment>
<dbReference type="InterPro" id="IPR026592">
    <property type="entry name" value="BamE"/>
</dbReference>
<dbReference type="InterPro" id="IPR037873">
    <property type="entry name" value="BamE-like"/>
</dbReference>
<dbReference type="GO" id="GO:0043165">
    <property type="term" value="P:Gram-negative-bacterium-type cell outer membrane assembly"/>
    <property type="evidence" value="ECO:0007669"/>
    <property type="project" value="UniProtKB-UniRule"/>
</dbReference>
<dbReference type="GO" id="GO:1990063">
    <property type="term" value="C:Bam protein complex"/>
    <property type="evidence" value="ECO:0007669"/>
    <property type="project" value="TreeGrafter"/>
</dbReference>
<keyword evidence="1 4" id="KW-0732">Signal</keyword>
<keyword evidence="7" id="KW-1185">Reference proteome</keyword>
<dbReference type="NCBIfam" id="NF008585">
    <property type="entry name" value="PRK11548.1"/>
    <property type="match status" value="1"/>
</dbReference>
<comment type="similarity">
    <text evidence="4">Belongs to the BamE family.</text>
</comment>
<accession>A0A7X8TSQ5</accession>
<evidence type="ECO:0000256" key="4">
    <source>
        <dbReference type="HAMAP-Rule" id="MF_00925"/>
    </source>
</evidence>
<organism evidence="6 7">
    <name type="scientific">Vibrio agarilyticus</name>
    <dbReference type="NCBI Taxonomy" id="2726741"/>
    <lineage>
        <taxon>Bacteria</taxon>
        <taxon>Pseudomonadati</taxon>
        <taxon>Pseudomonadota</taxon>
        <taxon>Gammaproteobacteria</taxon>
        <taxon>Vibrionales</taxon>
        <taxon>Vibrionaceae</taxon>
        <taxon>Vibrio</taxon>
    </lineage>
</organism>
<evidence type="ECO:0000313" key="7">
    <source>
        <dbReference type="Proteomes" id="UP000535589"/>
    </source>
</evidence>
<evidence type="ECO:0000313" key="6">
    <source>
        <dbReference type="EMBL" id="NLS14104.1"/>
    </source>
</evidence>
<dbReference type="PANTHER" id="PTHR37482">
    <property type="entry name" value="OUTER MEMBRANE PROTEIN ASSEMBLY FACTOR BAME"/>
    <property type="match status" value="1"/>
</dbReference>
<dbReference type="HAMAP" id="MF_00925">
    <property type="entry name" value="OM_assembly_BamE"/>
    <property type="match status" value="1"/>
</dbReference>
<evidence type="ECO:0000256" key="3">
    <source>
        <dbReference type="ARBA" id="ARBA00023237"/>
    </source>
</evidence>
<dbReference type="InterPro" id="IPR007450">
    <property type="entry name" value="BamE_dom"/>
</dbReference>
<comment type="subcellular location">
    <subcellularLocation>
        <location evidence="4">Cell outer membrane</location>
        <topology evidence="4">Lipid-anchor</topology>
    </subcellularLocation>
</comment>
<dbReference type="GO" id="GO:0030674">
    <property type="term" value="F:protein-macromolecule adaptor activity"/>
    <property type="evidence" value="ECO:0007669"/>
    <property type="project" value="TreeGrafter"/>
</dbReference>
<dbReference type="RefSeq" id="WP_168837203.1">
    <property type="nucleotide sequence ID" value="NZ_JABAIK010000016.1"/>
</dbReference>
<dbReference type="Pfam" id="PF04355">
    <property type="entry name" value="BamE"/>
    <property type="match status" value="1"/>
</dbReference>
<reference evidence="6 7" key="1">
    <citation type="submission" date="2020-04" db="EMBL/GenBank/DDBJ databases">
        <title>Vibrio sp. SM6, a novel species isolated from seawater.</title>
        <authorList>
            <person name="Wang X."/>
        </authorList>
    </citation>
    <scope>NUCLEOTIDE SEQUENCE [LARGE SCALE GENOMIC DNA]</scope>
    <source>
        <strain evidence="6 7">SM6</strain>
    </source>
</reference>
<gene>
    <name evidence="4 6" type="primary">bamE</name>
    <name evidence="6" type="ORF">HGP28_14530</name>
</gene>
<dbReference type="PANTHER" id="PTHR37482:SF1">
    <property type="entry name" value="OUTER MEMBRANE PROTEIN ASSEMBLY FACTOR BAME"/>
    <property type="match status" value="1"/>
</dbReference>
<comment type="subunit">
    <text evidence="4">Part of the Bam complex.</text>
</comment>
<dbReference type="EMBL" id="JABAIK010000016">
    <property type="protein sequence ID" value="NLS14104.1"/>
    <property type="molecule type" value="Genomic_DNA"/>
</dbReference>
<evidence type="ECO:0000259" key="5">
    <source>
        <dbReference type="Pfam" id="PF04355"/>
    </source>
</evidence>
<proteinExistence type="inferred from homology"/>
<comment type="caution">
    <text evidence="6">The sequence shown here is derived from an EMBL/GenBank/DDBJ whole genome shotgun (WGS) entry which is preliminary data.</text>
</comment>
<protein>
    <recommendedName>
        <fullName evidence="4">Outer membrane protein assembly factor BamE</fullName>
    </recommendedName>
</protein>
<dbReference type="PROSITE" id="PS51257">
    <property type="entry name" value="PROKAR_LIPOPROTEIN"/>
    <property type="match status" value="1"/>
</dbReference>
<dbReference type="AlphaFoldDB" id="A0A7X8TSQ5"/>